<dbReference type="Gramene" id="Pp3c19_1257V3.1">
    <property type="protein sequence ID" value="PAC:32939670.CDS.1"/>
    <property type="gene ID" value="Pp3c19_1257"/>
</dbReference>
<sequence>MLLQATPQQAVQAHGLGRHMQSLAMPIHKRYLDCLNLIPMLSILSVRDHWRLYLGMHPRSTRTLSKGVRSEVNDGDLRCVSYIDYTVAAATIHDDTVTTASVLIKHIRDANIRMISR</sequence>
<keyword evidence="3" id="KW-1185">Reference proteome</keyword>
<gene>
    <name evidence="1" type="ORF">PHYPA_023530</name>
</gene>
<evidence type="ECO:0000313" key="2">
    <source>
        <dbReference type="EnsemblPlants" id="PAC:32939670.CDS.1"/>
    </source>
</evidence>
<reference evidence="1 3" key="2">
    <citation type="journal article" date="2018" name="Plant J.">
        <title>The Physcomitrella patens chromosome-scale assembly reveals moss genome structure and evolution.</title>
        <authorList>
            <person name="Lang D."/>
            <person name="Ullrich K.K."/>
            <person name="Murat F."/>
            <person name="Fuchs J."/>
            <person name="Jenkins J."/>
            <person name="Haas F.B."/>
            <person name="Piednoel M."/>
            <person name="Gundlach H."/>
            <person name="Van Bel M."/>
            <person name="Meyberg R."/>
            <person name="Vives C."/>
            <person name="Morata J."/>
            <person name="Symeonidi A."/>
            <person name="Hiss M."/>
            <person name="Muchero W."/>
            <person name="Kamisugi Y."/>
            <person name="Saleh O."/>
            <person name="Blanc G."/>
            <person name="Decker E.L."/>
            <person name="van Gessel N."/>
            <person name="Grimwood J."/>
            <person name="Hayes R.D."/>
            <person name="Graham S.W."/>
            <person name="Gunter L.E."/>
            <person name="McDaniel S.F."/>
            <person name="Hoernstein S.N.W."/>
            <person name="Larsson A."/>
            <person name="Li F.W."/>
            <person name="Perroud P.F."/>
            <person name="Phillips J."/>
            <person name="Ranjan P."/>
            <person name="Rokshar D.S."/>
            <person name="Rothfels C.J."/>
            <person name="Schneider L."/>
            <person name="Shu S."/>
            <person name="Stevenson D.W."/>
            <person name="Thummler F."/>
            <person name="Tillich M."/>
            <person name="Villarreal Aguilar J.C."/>
            <person name="Widiez T."/>
            <person name="Wong G.K."/>
            <person name="Wymore A."/>
            <person name="Zhang Y."/>
            <person name="Zimmer A.D."/>
            <person name="Quatrano R.S."/>
            <person name="Mayer K.F.X."/>
            <person name="Goodstein D."/>
            <person name="Casacuberta J.M."/>
            <person name="Vandepoele K."/>
            <person name="Reski R."/>
            <person name="Cuming A.C."/>
            <person name="Tuskan G.A."/>
            <person name="Maumus F."/>
            <person name="Salse J."/>
            <person name="Schmutz J."/>
            <person name="Rensing S.A."/>
        </authorList>
    </citation>
    <scope>NUCLEOTIDE SEQUENCE [LARGE SCALE GENOMIC DNA]</scope>
    <source>
        <strain evidence="2 3">cv. Gransden 2004</strain>
    </source>
</reference>
<protein>
    <submittedName>
        <fullName evidence="1 2">Uncharacterized protein</fullName>
    </submittedName>
</protein>
<dbReference type="EnsemblPlants" id="Pp3c19_1257V3.1">
    <property type="protein sequence ID" value="PAC:32939670.CDS.1"/>
    <property type="gene ID" value="Pp3c19_1257"/>
</dbReference>
<evidence type="ECO:0000313" key="3">
    <source>
        <dbReference type="Proteomes" id="UP000006727"/>
    </source>
</evidence>
<evidence type="ECO:0000313" key="1">
    <source>
        <dbReference type="EMBL" id="PNR33714.1"/>
    </source>
</evidence>
<proteinExistence type="predicted"/>
<reference evidence="2" key="3">
    <citation type="submission" date="2020-12" db="UniProtKB">
        <authorList>
            <consortium name="EnsemblPlants"/>
        </authorList>
    </citation>
    <scope>IDENTIFICATION</scope>
</reference>
<name>A9TDB7_PHYPA</name>
<reference evidence="1 3" key="1">
    <citation type="journal article" date="2008" name="Science">
        <title>The Physcomitrella genome reveals evolutionary insights into the conquest of land by plants.</title>
        <authorList>
            <person name="Rensing S."/>
            <person name="Lang D."/>
            <person name="Zimmer A."/>
            <person name="Terry A."/>
            <person name="Salamov A."/>
            <person name="Shapiro H."/>
            <person name="Nishiyama T."/>
            <person name="Perroud P.-F."/>
            <person name="Lindquist E."/>
            <person name="Kamisugi Y."/>
            <person name="Tanahashi T."/>
            <person name="Sakakibara K."/>
            <person name="Fujita T."/>
            <person name="Oishi K."/>
            <person name="Shin-I T."/>
            <person name="Kuroki Y."/>
            <person name="Toyoda A."/>
            <person name="Suzuki Y."/>
            <person name="Hashimoto A."/>
            <person name="Yamaguchi K."/>
            <person name="Sugano A."/>
            <person name="Kohara Y."/>
            <person name="Fujiyama A."/>
            <person name="Anterola A."/>
            <person name="Aoki S."/>
            <person name="Ashton N."/>
            <person name="Barbazuk W.B."/>
            <person name="Barker E."/>
            <person name="Bennetzen J."/>
            <person name="Bezanilla M."/>
            <person name="Blankenship R."/>
            <person name="Cho S.H."/>
            <person name="Dutcher S."/>
            <person name="Estelle M."/>
            <person name="Fawcett J.A."/>
            <person name="Gundlach H."/>
            <person name="Hanada K."/>
            <person name="Heyl A."/>
            <person name="Hicks K.A."/>
            <person name="Hugh J."/>
            <person name="Lohr M."/>
            <person name="Mayer K."/>
            <person name="Melkozernov A."/>
            <person name="Murata T."/>
            <person name="Nelson D."/>
            <person name="Pils B."/>
            <person name="Prigge M."/>
            <person name="Reiss B."/>
            <person name="Renner T."/>
            <person name="Rombauts S."/>
            <person name="Rushton P."/>
            <person name="Sanderfoot A."/>
            <person name="Schween G."/>
            <person name="Shiu S.-H."/>
            <person name="Stueber K."/>
            <person name="Theodoulou F.L."/>
            <person name="Tu H."/>
            <person name="Van de Peer Y."/>
            <person name="Verrier P.J."/>
            <person name="Waters E."/>
            <person name="Wood A."/>
            <person name="Yang L."/>
            <person name="Cove D."/>
            <person name="Cuming A."/>
            <person name="Hasebe M."/>
            <person name="Lucas S."/>
            <person name="Mishler D.B."/>
            <person name="Reski R."/>
            <person name="Grigoriev I."/>
            <person name="Quatrano R.S."/>
            <person name="Boore J.L."/>
        </authorList>
    </citation>
    <scope>NUCLEOTIDE SEQUENCE [LARGE SCALE GENOMIC DNA]</scope>
    <source>
        <strain evidence="2 3">cv. Gransden 2004</strain>
    </source>
</reference>
<dbReference type="InParanoid" id="A9TDB7"/>
<accession>A9TDB7</accession>
<dbReference type="Proteomes" id="UP000006727">
    <property type="component" value="Chromosome 19"/>
</dbReference>
<dbReference type="AlphaFoldDB" id="A9TDB7"/>
<dbReference type="EMBL" id="ABEU02000019">
    <property type="protein sequence ID" value="PNR33714.1"/>
    <property type="molecule type" value="Genomic_DNA"/>
</dbReference>
<organism evidence="1">
    <name type="scientific">Physcomitrium patens</name>
    <name type="common">Spreading-leaved earth moss</name>
    <name type="synonym">Physcomitrella patens</name>
    <dbReference type="NCBI Taxonomy" id="3218"/>
    <lineage>
        <taxon>Eukaryota</taxon>
        <taxon>Viridiplantae</taxon>
        <taxon>Streptophyta</taxon>
        <taxon>Embryophyta</taxon>
        <taxon>Bryophyta</taxon>
        <taxon>Bryophytina</taxon>
        <taxon>Bryopsida</taxon>
        <taxon>Funariidae</taxon>
        <taxon>Funariales</taxon>
        <taxon>Funariaceae</taxon>
        <taxon>Physcomitrium</taxon>
    </lineage>
</organism>